<feature type="compositionally biased region" description="Low complexity" evidence="4">
    <location>
        <begin position="590"/>
        <end position="605"/>
    </location>
</feature>
<dbReference type="PANTHER" id="PTHR47447:SF24">
    <property type="entry name" value="PENTATRICOPEPTIDE REPEAT-CONTAINING PROTEIN"/>
    <property type="match status" value="1"/>
</dbReference>
<keyword evidence="6" id="KW-1185">Reference proteome</keyword>
<organism evidence="5 6">
    <name type="scientific">Edaphochlamys debaryana</name>
    <dbReference type="NCBI Taxonomy" id="47281"/>
    <lineage>
        <taxon>Eukaryota</taxon>
        <taxon>Viridiplantae</taxon>
        <taxon>Chlorophyta</taxon>
        <taxon>core chlorophytes</taxon>
        <taxon>Chlorophyceae</taxon>
        <taxon>CS clade</taxon>
        <taxon>Chlamydomonadales</taxon>
        <taxon>Chlamydomonadales incertae sedis</taxon>
        <taxon>Edaphochlamys</taxon>
    </lineage>
</organism>
<sequence length="629" mass="67653">MQVYAELRAASIQIDAASYRVLMSTAIEVQQGMDVVDLLRACEEAHGPPPMQLYCSLISRLLKNQGRGTPALQAAYGVWRQLRATKYTLDAPAFRTGMNLCVELGRIGEARRLMDAMRTLGLRPGWGAYHILIKYHAARGDMDAARRVFAQLRAYRGSKALEISAYNTLLAGFVRLGDLTMARAVVDKARREGAAPDAYTFSCFASGLANSGRLDEAEAVLEEAAAAGVPPSPVVFGALLDGCARFNDWERVERLVDRMRSEGLRLTREHYNILIRGRSYGISYGAYSGMSSPASSISGPSMDAYEDEADDADALSSRLGAGAGAGLGPQSNGAGGLNGAGLNGAGYNGAGAVVGGVGGAAMLGGGLAAGLGNEQVEALLAEMRTAGIRPDAVTYSTLVDAAVRAGSIDAALRVLSAMRVEGVAPDGAVYTSLMKLFREQGCQQQALEFFNQLSASRSSAVDGWALSCLAAVHASGGEMEEAEGALRQANELAAERGMPPPPEPTYAVMQGYGQQRKLRPLLLVFRRFLSSGGRPHRKMCEFAYRQCLAAFDFEAAGQVLRAMRLMRGLVLREDLYRQQWQEAHRRLQSRRGAAASGSGSDLDSSNPAAEKWKWWFGLPNRYYESDWKN</sequence>
<dbReference type="NCBIfam" id="TIGR00756">
    <property type="entry name" value="PPR"/>
    <property type="match status" value="4"/>
</dbReference>
<dbReference type="Pfam" id="PF13812">
    <property type="entry name" value="PPR_3"/>
    <property type="match status" value="2"/>
</dbReference>
<feature type="repeat" description="PPR" evidence="3">
    <location>
        <begin position="391"/>
        <end position="425"/>
    </location>
</feature>
<dbReference type="OrthoDB" id="822380at2759"/>
<proteinExistence type="inferred from homology"/>
<feature type="repeat" description="PPR" evidence="3">
    <location>
        <begin position="90"/>
        <end position="124"/>
    </location>
</feature>
<dbReference type="InterPro" id="IPR002885">
    <property type="entry name" value="PPR_rpt"/>
</dbReference>
<dbReference type="EMBL" id="JAEHOE010000162">
    <property type="protein sequence ID" value="KAG2483919.1"/>
    <property type="molecule type" value="Genomic_DNA"/>
</dbReference>
<dbReference type="GO" id="GO:0045727">
    <property type="term" value="P:positive regulation of translation"/>
    <property type="evidence" value="ECO:0007669"/>
    <property type="project" value="TreeGrafter"/>
</dbReference>
<dbReference type="Pfam" id="PF13041">
    <property type="entry name" value="PPR_2"/>
    <property type="match status" value="1"/>
</dbReference>
<feature type="repeat" description="PPR" evidence="3">
    <location>
        <begin position="232"/>
        <end position="266"/>
    </location>
</feature>
<feature type="repeat" description="PPR" evidence="3">
    <location>
        <begin position="162"/>
        <end position="196"/>
    </location>
</feature>
<gene>
    <name evidence="5" type="ORF">HYH03_017240</name>
</gene>
<evidence type="ECO:0000256" key="1">
    <source>
        <dbReference type="ARBA" id="ARBA00007626"/>
    </source>
</evidence>
<dbReference type="GO" id="GO:0003729">
    <property type="term" value="F:mRNA binding"/>
    <property type="evidence" value="ECO:0007669"/>
    <property type="project" value="TreeGrafter"/>
</dbReference>
<comment type="caution">
    <text evidence="5">The sequence shown here is derived from an EMBL/GenBank/DDBJ whole genome shotgun (WGS) entry which is preliminary data.</text>
</comment>
<dbReference type="PANTHER" id="PTHR47447">
    <property type="entry name" value="OS03G0856100 PROTEIN"/>
    <property type="match status" value="1"/>
</dbReference>
<evidence type="ECO:0008006" key="7">
    <source>
        <dbReference type="Google" id="ProtNLM"/>
    </source>
</evidence>
<dbReference type="PROSITE" id="PS51375">
    <property type="entry name" value="PPR"/>
    <property type="match status" value="5"/>
</dbReference>
<dbReference type="Proteomes" id="UP000612055">
    <property type="component" value="Unassembled WGS sequence"/>
</dbReference>
<evidence type="ECO:0000256" key="4">
    <source>
        <dbReference type="SAM" id="MobiDB-lite"/>
    </source>
</evidence>
<feature type="repeat" description="PPR" evidence="3">
    <location>
        <begin position="197"/>
        <end position="231"/>
    </location>
</feature>
<evidence type="ECO:0000313" key="5">
    <source>
        <dbReference type="EMBL" id="KAG2483919.1"/>
    </source>
</evidence>
<accession>A0A835XPQ5</accession>
<reference evidence="5" key="1">
    <citation type="journal article" date="2020" name="bioRxiv">
        <title>Comparative genomics of Chlamydomonas.</title>
        <authorList>
            <person name="Craig R.J."/>
            <person name="Hasan A.R."/>
            <person name="Ness R.W."/>
            <person name="Keightley P.D."/>
        </authorList>
    </citation>
    <scope>NUCLEOTIDE SEQUENCE</scope>
    <source>
        <strain evidence="5">CCAP 11/70</strain>
    </source>
</reference>
<evidence type="ECO:0000256" key="2">
    <source>
        <dbReference type="ARBA" id="ARBA00022737"/>
    </source>
</evidence>
<keyword evidence="2" id="KW-0677">Repeat</keyword>
<dbReference type="InterPro" id="IPR011990">
    <property type="entry name" value="TPR-like_helical_dom_sf"/>
</dbReference>
<dbReference type="GO" id="GO:0009570">
    <property type="term" value="C:chloroplast stroma"/>
    <property type="evidence" value="ECO:0007669"/>
    <property type="project" value="TreeGrafter"/>
</dbReference>
<name>A0A835XPQ5_9CHLO</name>
<dbReference type="Gene3D" id="1.25.40.10">
    <property type="entry name" value="Tetratricopeptide repeat domain"/>
    <property type="match status" value="3"/>
</dbReference>
<dbReference type="AlphaFoldDB" id="A0A835XPQ5"/>
<protein>
    <recommendedName>
        <fullName evidence="7">Pentacotripeptide-repeat region of PRORP domain-containing protein</fullName>
    </recommendedName>
</protein>
<evidence type="ECO:0000256" key="3">
    <source>
        <dbReference type="PROSITE-ProRule" id="PRU00708"/>
    </source>
</evidence>
<dbReference type="GO" id="GO:0042134">
    <property type="term" value="F:rRNA primary transcript binding"/>
    <property type="evidence" value="ECO:0007669"/>
    <property type="project" value="TreeGrafter"/>
</dbReference>
<evidence type="ECO:0000313" key="6">
    <source>
        <dbReference type="Proteomes" id="UP000612055"/>
    </source>
</evidence>
<feature type="region of interest" description="Disordered" evidence="4">
    <location>
        <begin position="588"/>
        <end position="607"/>
    </location>
</feature>
<comment type="similarity">
    <text evidence="1">Belongs to the PPR family. P subfamily.</text>
</comment>